<gene>
    <name evidence="3" type="ORF">HHK36_011432</name>
</gene>
<evidence type="ECO:0000313" key="4">
    <source>
        <dbReference type="Proteomes" id="UP000655225"/>
    </source>
</evidence>
<dbReference type="OrthoDB" id="684536at2759"/>
<comment type="similarity">
    <text evidence="1">Belongs to the senescence regulator S40 family.</text>
</comment>
<dbReference type="PANTHER" id="PTHR33083">
    <property type="entry name" value="EXPRESSED PROTEIN"/>
    <property type="match status" value="1"/>
</dbReference>
<keyword evidence="4" id="KW-1185">Reference proteome</keyword>
<protein>
    <submittedName>
        <fullName evidence="3">Uncharacterized protein</fullName>
    </submittedName>
</protein>
<dbReference type="Pfam" id="PF04520">
    <property type="entry name" value="Senescence_reg"/>
    <property type="match status" value="1"/>
</dbReference>
<sequence length="440" mass="48275">MESNRAYVFRHPSTERFLGVVHQPKADNIIGDSTVSGTGEELDEDEVFWTGDFSESNHRPKPPSITAIKNQHSMGFRPPENFGILAALPEEEKQRTLGDRSILYRKTSISSSPSSSSMMIPVIPKHPQSHHEREYSQSVPSGKYHQSAPVNVPALSKAVAADAKGRNHVIPEVDDEDGEDEMLPPHEIVARGSDRTPLTTFSVLEGVGRTLKGRDLRQAQILNTSPMSSLYEAFATVDGDECRRSLLPTTPSPELSPPVPDQMAFAAPSGSRSAGNCPYCQHCCKSGHVIDRCFDLHPELKQRYSRNQLQSKIAQLQSHLGLGPASSATISFASPTATLGYSPLLPHPAPILEPPPVSSPSLTSRSLPLVILLIPSFMFLAVHTLMFLAVHTLMFFRQTLLRTQVCAAAKIMRLWEEVELGCKGKCEVTGQHNGEMMVLM</sequence>
<dbReference type="GO" id="GO:0010150">
    <property type="term" value="P:leaf senescence"/>
    <property type="evidence" value="ECO:0007669"/>
    <property type="project" value="UniProtKB-ARBA"/>
</dbReference>
<evidence type="ECO:0000313" key="3">
    <source>
        <dbReference type="EMBL" id="KAF8403330.1"/>
    </source>
</evidence>
<keyword evidence="2" id="KW-0812">Transmembrane</keyword>
<keyword evidence="2" id="KW-1133">Transmembrane helix</keyword>
<comment type="caution">
    <text evidence="3">The sequence shown here is derived from an EMBL/GenBank/DDBJ whole genome shotgun (WGS) entry which is preliminary data.</text>
</comment>
<dbReference type="Proteomes" id="UP000655225">
    <property type="component" value="Unassembled WGS sequence"/>
</dbReference>
<reference evidence="3 4" key="1">
    <citation type="submission" date="2020-04" db="EMBL/GenBank/DDBJ databases">
        <title>Plant Genome Project.</title>
        <authorList>
            <person name="Zhang R.-G."/>
        </authorList>
    </citation>
    <scope>NUCLEOTIDE SEQUENCE [LARGE SCALE GENOMIC DNA]</scope>
    <source>
        <strain evidence="3">YNK0</strain>
        <tissue evidence="3">Leaf</tissue>
    </source>
</reference>
<accession>A0A834ZCP5</accession>
<dbReference type="EMBL" id="JABCRI010000007">
    <property type="protein sequence ID" value="KAF8403330.1"/>
    <property type="molecule type" value="Genomic_DNA"/>
</dbReference>
<name>A0A834ZCP5_TETSI</name>
<evidence type="ECO:0000256" key="2">
    <source>
        <dbReference type="SAM" id="Phobius"/>
    </source>
</evidence>
<keyword evidence="2" id="KW-0472">Membrane</keyword>
<dbReference type="AlphaFoldDB" id="A0A834ZCP5"/>
<evidence type="ECO:0000256" key="1">
    <source>
        <dbReference type="ARBA" id="ARBA00034773"/>
    </source>
</evidence>
<dbReference type="InterPro" id="IPR007608">
    <property type="entry name" value="Senescence_reg_S40"/>
</dbReference>
<dbReference type="PANTHER" id="PTHR33083:SF116">
    <property type="entry name" value="OS04G0413900 PROTEIN"/>
    <property type="match status" value="1"/>
</dbReference>
<organism evidence="3 4">
    <name type="scientific">Tetracentron sinense</name>
    <name type="common">Spur-leaf</name>
    <dbReference type="NCBI Taxonomy" id="13715"/>
    <lineage>
        <taxon>Eukaryota</taxon>
        <taxon>Viridiplantae</taxon>
        <taxon>Streptophyta</taxon>
        <taxon>Embryophyta</taxon>
        <taxon>Tracheophyta</taxon>
        <taxon>Spermatophyta</taxon>
        <taxon>Magnoliopsida</taxon>
        <taxon>Trochodendrales</taxon>
        <taxon>Trochodendraceae</taxon>
        <taxon>Tetracentron</taxon>
    </lineage>
</organism>
<feature type="transmembrane region" description="Helical" evidence="2">
    <location>
        <begin position="367"/>
        <end position="390"/>
    </location>
</feature>
<proteinExistence type="inferred from homology"/>